<dbReference type="EMBL" id="CADCVO010000027">
    <property type="protein sequence ID" value="CAA9467463.1"/>
    <property type="molecule type" value="Genomic_DNA"/>
</dbReference>
<feature type="compositionally biased region" description="Basic residues" evidence="1">
    <location>
        <begin position="7"/>
        <end position="21"/>
    </location>
</feature>
<feature type="region of interest" description="Disordered" evidence="1">
    <location>
        <begin position="1"/>
        <end position="149"/>
    </location>
</feature>
<reference evidence="2" key="1">
    <citation type="submission" date="2020-02" db="EMBL/GenBank/DDBJ databases">
        <authorList>
            <person name="Meier V. D."/>
        </authorList>
    </citation>
    <scope>NUCLEOTIDE SEQUENCE</scope>
    <source>
        <strain evidence="2">AVDCRST_MAG13</strain>
    </source>
</reference>
<accession>A0A6J4RCL1</accession>
<feature type="compositionally biased region" description="Basic and acidic residues" evidence="1">
    <location>
        <begin position="58"/>
        <end position="81"/>
    </location>
</feature>
<feature type="compositionally biased region" description="Low complexity" evidence="1">
    <location>
        <begin position="125"/>
        <end position="136"/>
    </location>
</feature>
<name>A0A6J4RCL1_9ACTN</name>
<dbReference type="AlphaFoldDB" id="A0A6J4RCL1"/>
<evidence type="ECO:0000313" key="2">
    <source>
        <dbReference type="EMBL" id="CAA9467463.1"/>
    </source>
</evidence>
<gene>
    <name evidence="2" type="ORF">AVDCRST_MAG13-163</name>
</gene>
<organism evidence="2">
    <name type="scientific">uncultured Solirubrobacteraceae bacterium</name>
    <dbReference type="NCBI Taxonomy" id="1162706"/>
    <lineage>
        <taxon>Bacteria</taxon>
        <taxon>Bacillati</taxon>
        <taxon>Actinomycetota</taxon>
        <taxon>Thermoleophilia</taxon>
        <taxon>Solirubrobacterales</taxon>
        <taxon>Solirubrobacteraceae</taxon>
        <taxon>environmental samples</taxon>
    </lineage>
</organism>
<feature type="compositionally biased region" description="Basic residues" evidence="1">
    <location>
        <begin position="140"/>
        <end position="149"/>
    </location>
</feature>
<protein>
    <submittedName>
        <fullName evidence="2">Uncharacterized protein</fullName>
    </submittedName>
</protein>
<feature type="non-terminal residue" evidence="2">
    <location>
        <position position="1"/>
    </location>
</feature>
<feature type="compositionally biased region" description="Pro residues" evidence="1">
    <location>
        <begin position="110"/>
        <end position="124"/>
    </location>
</feature>
<evidence type="ECO:0000256" key="1">
    <source>
        <dbReference type="SAM" id="MobiDB-lite"/>
    </source>
</evidence>
<feature type="non-terminal residue" evidence="2">
    <location>
        <position position="149"/>
    </location>
</feature>
<sequence length="149" mass="15971">GRAADRVHRRAGARRGARSRVARPDRAGGAAPLVRLGLPRPRARDPVHLPRARQPRRARPDRDGGRPGHRAGRPERRDRRPGGPAGSRADRGPALRRDARGLARVLRPARAPPRAGPGAGPPHALPHGPGLAAHGGRPPRPGRGRRARR</sequence>
<proteinExistence type="predicted"/>
<feature type="compositionally biased region" description="Basic and acidic residues" evidence="1">
    <location>
        <begin position="88"/>
        <end position="101"/>
    </location>
</feature>